<sequence length="120" mass="13651">MHAKLSSSDCDAEVKTSRRRCFPVRMNFWKSGAILLCIAGRRSKSILIFFFCKQHMMPSPPRTITQNSPKRVGHRKYVGRVFARLFSVKIGEICFHGFCGSAHYIVVHREDLHPSLGLAS</sequence>
<dbReference type="EMBL" id="VSWC01000015">
    <property type="protein sequence ID" value="KAA1112773.1"/>
    <property type="molecule type" value="Genomic_DNA"/>
</dbReference>
<protein>
    <submittedName>
        <fullName evidence="1">Uncharacterized protein</fullName>
    </submittedName>
</protein>
<dbReference type="AlphaFoldDB" id="A0A5B0QIA1"/>
<name>A0A5B0QIA1_PUCGR</name>
<proteinExistence type="predicted"/>
<comment type="caution">
    <text evidence="1">The sequence shown here is derived from an EMBL/GenBank/DDBJ whole genome shotgun (WGS) entry which is preliminary data.</text>
</comment>
<keyword evidence="2" id="KW-1185">Reference proteome</keyword>
<accession>A0A5B0QIA1</accession>
<dbReference type="Proteomes" id="UP000324748">
    <property type="component" value="Unassembled WGS sequence"/>
</dbReference>
<evidence type="ECO:0000313" key="2">
    <source>
        <dbReference type="Proteomes" id="UP000324748"/>
    </source>
</evidence>
<gene>
    <name evidence="1" type="ORF">PGT21_009269</name>
</gene>
<reference evidence="1 2" key="1">
    <citation type="submission" date="2019-05" db="EMBL/GenBank/DDBJ databases">
        <title>Emergence of the Ug99 lineage of the wheat stem rust pathogen through somatic hybridization.</title>
        <authorList>
            <person name="Li F."/>
            <person name="Upadhyaya N.M."/>
            <person name="Sperschneider J."/>
            <person name="Matny O."/>
            <person name="Nguyen-Phuc H."/>
            <person name="Mago R."/>
            <person name="Raley C."/>
            <person name="Miller M.E."/>
            <person name="Silverstein K.A.T."/>
            <person name="Henningsen E."/>
            <person name="Hirsch C.D."/>
            <person name="Visser B."/>
            <person name="Pretorius Z.A."/>
            <person name="Steffenson B.J."/>
            <person name="Schwessinger B."/>
            <person name="Dodds P.N."/>
            <person name="Figueroa M."/>
        </authorList>
    </citation>
    <scope>NUCLEOTIDE SEQUENCE [LARGE SCALE GENOMIC DNA]</scope>
    <source>
        <strain evidence="1">21-0</strain>
    </source>
</reference>
<evidence type="ECO:0000313" key="1">
    <source>
        <dbReference type="EMBL" id="KAA1112773.1"/>
    </source>
</evidence>
<organism evidence="1 2">
    <name type="scientific">Puccinia graminis f. sp. tritici</name>
    <dbReference type="NCBI Taxonomy" id="56615"/>
    <lineage>
        <taxon>Eukaryota</taxon>
        <taxon>Fungi</taxon>
        <taxon>Dikarya</taxon>
        <taxon>Basidiomycota</taxon>
        <taxon>Pucciniomycotina</taxon>
        <taxon>Pucciniomycetes</taxon>
        <taxon>Pucciniales</taxon>
        <taxon>Pucciniaceae</taxon>
        <taxon>Puccinia</taxon>
    </lineage>
</organism>